<dbReference type="PANTHER" id="PTHR38564">
    <property type="entry name" value="SI:CH73-250A16.5-RELATED"/>
    <property type="match status" value="1"/>
</dbReference>
<sequence>MTVIHRHISDRFQVPPVHCFFPFLSKDDRFVMVKEKRQGWNTRAAKIVTWSSDQCQGDYHFTCTINRDLLTRRMSPRRKNKMINPSLKIKGQGKIRIKEEGNSSSVIVKDVCIFPKCKCFVYSVSGFLIILLCVVWISLVFPYPMHASCIVKWKFEDPCKYVMQKFRSQILNWSSYMNCGPRSSKCLYTLKEPKPNESTIIKAIHFALNMKTMETIKIDFEEINKTCVATSFLITKSVSKGESVSKEWFRIFDYGINYCNLHNLVTEIGFDKSSTFLELTTNAICTQYNMAVCN</sequence>
<evidence type="ECO:0000313" key="2">
    <source>
        <dbReference type="EMBL" id="KAF3428559.1"/>
    </source>
</evidence>
<keyword evidence="1" id="KW-1133">Transmembrane helix</keyword>
<evidence type="ECO:0000313" key="3">
    <source>
        <dbReference type="Proteomes" id="UP000655588"/>
    </source>
</evidence>
<dbReference type="AlphaFoldDB" id="A0A833RSB3"/>
<dbReference type="EMBL" id="WNWW01000212">
    <property type="protein sequence ID" value="KAF3428559.1"/>
    <property type="molecule type" value="Genomic_DNA"/>
</dbReference>
<proteinExistence type="predicted"/>
<reference evidence="2" key="1">
    <citation type="submission" date="2019-11" db="EMBL/GenBank/DDBJ databases">
        <title>The nuclear and mitochondrial genomes of Frieseomelitta varia - a highly eusocial stingless bee (Meliponini) with a permanently sterile worker caste.</title>
        <authorList>
            <person name="Freitas F.C.P."/>
            <person name="Lourenco A.P."/>
            <person name="Nunes F.M.F."/>
            <person name="Paschoal A.R."/>
            <person name="Abreu F.C.P."/>
            <person name="Barbin F.O."/>
            <person name="Bataglia L."/>
            <person name="Cardoso-Junior C.A.M."/>
            <person name="Cervoni M.S."/>
            <person name="Silva S.R."/>
            <person name="Dalarmi F."/>
            <person name="Del Lama M.A."/>
            <person name="Depintor T.S."/>
            <person name="Ferreira K.M."/>
            <person name="Goria P.S."/>
            <person name="Jaskot M.C."/>
            <person name="Lago D.C."/>
            <person name="Luna-Lucena D."/>
            <person name="Moda L.M."/>
            <person name="Nascimento L."/>
            <person name="Pedrino M."/>
            <person name="Rabico F.O."/>
            <person name="Sanches F.C."/>
            <person name="Santos D.E."/>
            <person name="Santos C.G."/>
            <person name="Vieira J."/>
            <person name="Lopes T.F."/>
            <person name="Barchuk A.R."/>
            <person name="Hartfelder K."/>
            <person name="Simoes Z.L.P."/>
            <person name="Bitondi M.M.G."/>
            <person name="Pinheiro D.G."/>
        </authorList>
    </citation>
    <scope>NUCLEOTIDE SEQUENCE</scope>
    <source>
        <strain evidence="2">USP_RPSP 00005682</strain>
        <tissue evidence="2">Whole individual</tissue>
    </source>
</reference>
<protein>
    <submittedName>
        <fullName evidence="2">Uncharacterized protein</fullName>
    </submittedName>
</protein>
<comment type="caution">
    <text evidence="2">The sequence shown here is derived from an EMBL/GenBank/DDBJ whole genome shotgun (WGS) entry which is preliminary data.</text>
</comment>
<accession>A0A833RSB3</accession>
<feature type="transmembrane region" description="Helical" evidence="1">
    <location>
        <begin position="120"/>
        <end position="143"/>
    </location>
</feature>
<evidence type="ECO:0000256" key="1">
    <source>
        <dbReference type="SAM" id="Phobius"/>
    </source>
</evidence>
<name>A0A833RSB3_9HYME</name>
<keyword evidence="1" id="KW-0472">Membrane</keyword>
<keyword evidence="1" id="KW-0812">Transmembrane</keyword>
<keyword evidence="3" id="KW-1185">Reference proteome</keyword>
<dbReference type="PANTHER" id="PTHR38564:SF2">
    <property type="entry name" value="WU:FC46H12 PRECURSOR"/>
    <property type="match status" value="1"/>
</dbReference>
<dbReference type="Proteomes" id="UP000655588">
    <property type="component" value="Unassembled WGS sequence"/>
</dbReference>
<organism evidence="2 3">
    <name type="scientific">Frieseomelitta varia</name>
    <dbReference type="NCBI Taxonomy" id="561572"/>
    <lineage>
        <taxon>Eukaryota</taxon>
        <taxon>Metazoa</taxon>
        <taxon>Ecdysozoa</taxon>
        <taxon>Arthropoda</taxon>
        <taxon>Hexapoda</taxon>
        <taxon>Insecta</taxon>
        <taxon>Pterygota</taxon>
        <taxon>Neoptera</taxon>
        <taxon>Endopterygota</taxon>
        <taxon>Hymenoptera</taxon>
        <taxon>Apocrita</taxon>
        <taxon>Aculeata</taxon>
        <taxon>Apoidea</taxon>
        <taxon>Anthophila</taxon>
        <taxon>Apidae</taxon>
        <taxon>Frieseomelitta</taxon>
    </lineage>
</organism>
<gene>
    <name evidence="2" type="ORF">E2986_05075</name>
</gene>